<proteinExistence type="predicted"/>
<feature type="transmembrane region" description="Helical" evidence="1">
    <location>
        <begin position="47"/>
        <end position="69"/>
    </location>
</feature>
<name>A0A917LEU6_9BACL</name>
<dbReference type="EMBL" id="BMGR01000014">
    <property type="protein sequence ID" value="GGG17569.1"/>
    <property type="molecule type" value="Genomic_DNA"/>
</dbReference>
<keyword evidence="3" id="KW-1185">Reference proteome</keyword>
<keyword evidence="1" id="KW-0812">Transmembrane</keyword>
<accession>A0A917LEU6</accession>
<keyword evidence="1" id="KW-1133">Transmembrane helix</keyword>
<reference evidence="2" key="1">
    <citation type="journal article" date="2014" name="Int. J. Syst. Evol. Microbiol.">
        <title>Complete genome sequence of Corynebacterium casei LMG S-19264T (=DSM 44701T), isolated from a smear-ripened cheese.</title>
        <authorList>
            <consortium name="US DOE Joint Genome Institute (JGI-PGF)"/>
            <person name="Walter F."/>
            <person name="Albersmeier A."/>
            <person name="Kalinowski J."/>
            <person name="Ruckert C."/>
        </authorList>
    </citation>
    <scope>NUCLEOTIDE SEQUENCE</scope>
    <source>
        <strain evidence="2">CGMCC 1.12987</strain>
    </source>
</reference>
<evidence type="ECO:0000313" key="2">
    <source>
        <dbReference type="EMBL" id="GGG17569.1"/>
    </source>
</evidence>
<reference evidence="2" key="2">
    <citation type="submission" date="2020-09" db="EMBL/GenBank/DDBJ databases">
        <authorList>
            <person name="Sun Q."/>
            <person name="Zhou Y."/>
        </authorList>
    </citation>
    <scope>NUCLEOTIDE SEQUENCE</scope>
    <source>
        <strain evidence="2">CGMCC 1.12987</strain>
    </source>
</reference>
<dbReference type="RefSeq" id="WP_188532656.1">
    <property type="nucleotide sequence ID" value="NZ_BMGR01000014.1"/>
</dbReference>
<organism evidence="2 3">
    <name type="scientific">Paenibacillus abyssi</name>
    <dbReference type="NCBI Taxonomy" id="1340531"/>
    <lineage>
        <taxon>Bacteria</taxon>
        <taxon>Bacillati</taxon>
        <taxon>Bacillota</taxon>
        <taxon>Bacilli</taxon>
        <taxon>Bacillales</taxon>
        <taxon>Paenibacillaceae</taxon>
        <taxon>Paenibacillus</taxon>
    </lineage>
</organism>
<protein>
    <submittedName>
        <fullName evidence="2">Uncharacterized protein</fullName>
    </submittedName>
</protein>
<sequence length="135" mass="16192">MNKSLFNPPSPKWRWFIYPLIGVFLYLNLRMILRIGSGSEITLGDKLVYSVQFSFMLASWYLLFGYRYLRWAANTKTELFWTAKQNRLIFIKKYGRLFINEEACKKLGIDPLPYKRLRQSDLREVAERIENQRVI</sequence>
<feature type="transmembrane region" description="Helical" evidence="1">
    <location>
        <begin position="15"/>
        <end position="35"/>
    </location>
</feature>
<evidence type="ECO:0000313" key="3">
    <source>
        <dbReference type="Proteomes" id="UP000644756"/>
    </source>
</evidence>
<gene>
    <name evidence="2" type="ORF">GCM10010916_38000</name>
</gene>
<dbReference type="Proteomes" id="UP000644756">
    <property type="component" value="Unassembled WGS sequence"/>
</dbReference>
<evidence type="ECO:0000256" key="1">
    <source>
        <dbReference type="SAM" id="Phobius"/>
    </source>
</evidence>
<keyword evidence="1" id="KW-0472">Membrane</keyword>
<dbReference type="AlphaFoldDB" id="A0A917LEU6"/>
<comment type="caution">
    <text evidence="2">The sequence shown here is derived from an EMBL/GenBank/DDBJ whole genome shotgun (WGS) entry which is preliminary data.</text>
</comment>